<keyword evidence="1" id="KW-0812">Transmembrane</keyword>
<evidence type="ECO:0000313" key="3">
    <source>
        <dbReference type="Proteomes" id="UP000198923"/>
    </source>
</evidence>
<evidence type="ECO:0000313" key="2">
    <source>
        <dbReference type="EMBL" id="SDH84895.1"/>
    </source>
</evidence>
<name>A0A1G8FRZ2_9ACTN</name>
<sequence length="52" mass="5607">MYGWIWRHLPGGAAAKAVAAVALAIMAGAVLWYVVFPWLEPQVPLDRVTVGS</sequence>
<keyword evidence="1" id="KW-1133">Transmembrane helix</keyword>
<dbReference type="AlphaFoldDB" id="A0A1G8FRZ2"/>
<dbReference type="EMBL" id="FNCN01000024">
    <property type="protein sequence ID" value="SDH84895.1"/>
    <property type="molecule type" value="Genomic_DNA"/>
</dbReference>
<organism evidence="2 3">
    <name type="scientific">Sinosporangium album</name>
    <dbReference type="NCBI Taxonomy" id="504805"/>
    <lineage>
        <taxon>Bacteria</taxon>
        <taxon>Bacillati</taxon>
        <taxon>Actinomycetota</taxon>
        <taxon>Actinomycetes</taxon>
        <taxon>Streptosporangiales</taxon>
        <taxon>Streptosporangiaceae</taxon>
        <taxon>Sinosporangium</taxon>
    </lineage>
</organism>
<gene>
    <name evidence="2" type="ORF">SAMN05421505_12461</name>
</gene>
<evidence type="ECO:0000256" key="1">
    <source>
        <dbReference type="SAM" id="Phobius"/>
    </source>
</evidence>
<reference evidence="2 3" key="1">
    <citation type="submission" date="2016-10" db="EMBL/GenBank/DDBJ databases">
        <authorList>
            <person name="de Groot N.N."/>
        </authorList>
    </citation>
    <scope>NUCLEOTIDE SEQUENCE [LARGE SCALE GENOMIC DNA]</scope>
    <source>
        <strain evidence="2 3">CPCC 201354</strain>
    </source>
</reference>
<dbReference type="STRING" id="504805.SAMN05421505_12461"/>
<keyword evidence="3" id="KW-1185">Reference proteome</keyword>
<keyword evidence="1" id="KW-0472">Membrane</keyword>
<feature type="transmembrane region" description="Helical" evidence="1">
    <location>
        <begin position="12"/>
        <end position="35"/>
    </location>
</feature>
<proteinExistence type="predicted"/>
<dbReference type="Proteomes" id="UP000198923">
    <property type="component" value="Unassembled WGS sequence"/>
</dbReference>
<protein>
    <submittedName>
        <fullName evidence="2">Uncharacterized protein</fullName>
    </submittedName>
</protein>
<accession>A0A1G8FRZ2</accession>